<dbReference type="InterPro" id="IPR050855">
    <property type="entry name" value="NDM-1-like"/>
</dbReference>
<evidence type="ECO:0000313" key="2">
    <source>
        <dbReference type="EMBL" id="SDC37391.1"/>
    </source>
</evidence>
<dbReference type="SUPFAM" id="SSF56281">
    <property type="entry name" value="Metallo-hydrolase/oxidoreductase"/>
    <property type="match status" value="1"/>
</dbReference>
<dbReference type="PANTHER" id="PTHR42951">
    <property type="entry name" value="METALLO-BETA-LACTAMASE DOMAIN-CONTAINING"/>
    <property type="match status" value="1"/>
</dbReference>
<dbReference type="OrthoDB" id="9761531at2"/>
<dbReference type="SMART" id="SM00849">
    <property type="entry name" value="Lactamase_B"/>
    <property type="match status" value="1"/>
</dbReference>
<proteinExistence type="predicted"/>
<dbReference type="InterPro" id="IPR036866">
    <property type="entry name" value="RibonucZ/Hydroxyglut_hydro"/>
</dbReference>
<protein>
    <submittedName>
        <fullName evidence="2">Glyoxylase, beta-lactamase superfamily II</fullName>
    </submittedName>
</protein>
<dbReference type="EMBL" id="FMZA01000007">
    <property type="protein sequence ID" value="SDC37391.1"/>
    <property type="molecule type" value="Genomic_DNA"/>
</dbReference>
<dbReference type="Gene3D" id="3.60.15.10">
    <property type="entry name" value="Ribonuclease Z/Hydroxyacylglutathione hydrolase-like"/>
    <property type="match status" value="1"/>
</dbReference>
<name>A0A1G6L2N7_9BACL</name>
<dbReference type="Proteomes" id="UP000199387">
    <property type="component" value="Unassembled WGS sequence"/>
</dbReference>
<reference evidence="2 3" key="1">
    <citation type="submission" date="2016-10" db="EMBL/GenBank/DDBJ databases">
        <authorList>
            <person name="de Groot N.N."/>
        </authorList>
    </citation>
    <scope>NUCLEOTIDE SEQUENCE [LARGE SCALE GENOMIC DNA]</scope>
    <source>
        <strain evidence="2 3">DSM 45514</strain>
    </source>
</reference>
<gene>
    <name evidence="2" type="ORF">SAMN04488112_10712</name>
</gene>
<sequence length="315" mass="35200">MESSRIYDWGKGIRMIDGYDLGLPGRTGIYVLEEEELTLVETGPSPSVPYILKGLEELGYRPEEVRNVIVTHIHLDHAGGAGLLLQSCPEARVVVHPRGARHLADPSRLIQGARMVYGDQFDSLFDPIVPIPEERILVRQDQETLSIGPDRTLTFLDSPGHAKHHFSIYDPVSQGLFTGDTAGVQYMQSKEFGFPFYLPTTSPNQFDPAAMKASIQRFRQLDVERLFFGHFGMTDQPGTAFDQVSEELDAFVEAGEQAITAGEGAAGIERRLMNRYHPMLRNHGVPEDHALFRILKLDLTVCAMGLEETLTHQKK</sequence>
<evidence type="ECO:0000259" key="1">
    <source>
        <dbReference type="SMART" id="SM00849"/>
    </source>
</evidence>
<dbReference type="InterPro" id="IPR037482">
    <property type="entry name" value="ST1585_MBL-fold"/>
</dbReference>
<evidence type="ECO:0000313" key="3">
    <source>
        <dbReference type="Proteomes" id="UP000199387"/>
    </source>
</evidence>
<dbReference type="Pfam" id="PF00753">
    <property type="entry name" value="Lactamase_B"/>
    <property type="match status" value="1"/>
</dbReference>
<dbReference type="AlphaFoldDB" id="A0A1G6L2N7"/>
<dbReference type="RefSeq" id="WP_091567881.1">
    <property type="nucleotide sequence ID" value="NZ_FMZA01000007.1"/>
</dbReference>
<dbReference type="STRING" id="1236220.SAMN04488112_10712"/>
<organism evidence="2 3">
    <name type="scientific">Melghirimyces thermohalophilus</name>
    <dbReference type="NCBI Taxonomy" id="1236220"/>
    <lineage>
        <taxon>Bacteria</taxon>
        <taxon>Bacillati</taxon>
        <taxon>Bacillota</taxon>
        <taxon>Bacilli</taxon>
        <taxon>Bacillales</taxon>
        <taxon>Thermoactinomycetaceae</taxon>
        <taxon>Melghirimyces</taxon>
    </lineage>
</organism>
<accession>A0A1G6L2N7</accession>
<dbReference type="InterPro" id="IPR001279">
    <property type="entry name" value="Metallo-B-lactamas"/>
</dbReference>
<dbReference type="PANTHER" id="PTHR42951:SF22">
    <property type="entry name" value="METALLO BETA-LACTAMASE SUPERFAMILY LIPOPROTEIN"/>
    <property type="match status" value="1"/>
</dbReference>
<feature type="domain" description="Metallo-beta-lactamase" evidence="1">
    <location>
        <begin position="25"/>
        <end position="230"/>
    </location>
</feature>
<dbReference type="CDD" id="cd07726">
    <property type="entry name" value="ST1585-like_MBL-fold"/>
    <property type="match status" value="1"/>
</dbReference>
<keyword evidence="3" id="KW-1185">Reference proteome</keyword>